<keyword evidence="1" id="KW-0808">Transferase</keyword>
<dbReference type="Proteomes" id="UP001500630">
    <property type="component" value="Unassembled WGS sequence"/>
</dbReference>
<dbReference type="InterPro" id="IPR029016">
    <property type="entry name" value="GAF-like_dom_sf"/>
</dbReference>
<dbReference type="RefSeq" id="WP_345574423.1">
    <property type="nucleotide sequence ID" value="NZ_BAABDQ010000041.1"/>
</dbReference>
<dbReference type="InterPro" id="IPR036388">
    <property type="entry name" value="WH-like_DNA-bd_sf"/>
</dbReference>
<dbReference type="SUPFAM" id="SSF55781">
    <property type="entry name" value="GAF domain-like"/>
    <property type="match status" value="1"/>
</dbReference>
<evidence type="ECO:0000313" key="7">
    <source>
        <dbReference type="Proteomes" id="UP001500630"/>
    </source>
</evidence>
<evidence type="ECO:0000259" key="5">
    <source>
        <dbReference type="PROSITE" id="PS50921"/>
    </source>
</evidence>
<organism evidence="6 7">
    <name type="scientific">Nonomuraea rosea</name>
    <dbReference type="NCBI Taxonomy" id="638574"/>
    <lineage>
        <taxon>Bacteria</taxon>
        <taxon>Bacillati</taxon>
        <taxon>Actinomycetota</taxon>
        <taxon>Actinomycetes</taxon>
        <taxon>Streptosporangiales</taxon>
        <taxon>Streptosporangiaceae</taxon>
        <taxon>Nonomuraea</taxon>
    </lineage>
</organism>
<name>A0ABP6ZCU9_9ACTN</name>
<evidence type="ECO:0000313" key="6">
    <source>
        <dbReference type="EMBL" id="GAA3605459.1"/>
    </source>
</evidence>
<dbReference type="SMART" id="SM00065">
    <property type="entry name" value="GAF"/>
    <property type="match status" value="1"/>
</dbReference>
<feature type="domain" description="ANTAR" evidence="5">
    <location>
        <begin position="169"/>
        <end position="230"/>
    </location>
</feature>
<dbReference type="InterPro" id="IPR003018">
    <property type="entry name" value="GAF"/>
</dbReference>
<dbReference type="InterPro" id="IPR005561">
    <property type="entry name" value="ANTAR"/>
</dbReference>
<protein>
    <submittedName>
        <fullName evidence="6">GAF and ANTAR domain-containing protein</fullName>
    </submittedName>
</protein>
<dbReference type="Gene3D" id="1.10.10.10">
    <property type="entry name" value="Winged helix-like DNA-binding domain superfamily/Winged helix DNA-binding domain"/>
    <property type="match status" value="1"/>
</dbReference>
<dbReference type="PIRSF" id="PIRSF036625">
    <property type="entry name" value="GAF_ANTAR"/>
    <property type="match status" value="1"/>
</dbReference>
<reference evidence="7" key="1">
    <citation type="journal article" date="2019" name="Int. J. Syst. Evol. Microbiol.">
        <title>The Global Catalogue of Microorganisms (GCM) 10K type strain sequencing project: providing services to taxonomists for standard genome sequencing and annotation.</title>
        <authorList>
            <consortium name="The Broad Institute Genomics Platform"/>
            <consortium name="The Broad Institute Genome Sequencing Center for Infectious Disease"/>
            <person name="Wu L."/>
            <person name="Ma J."/>
        </authorList>
    </citation>
    <scope>NUCLEOTIDE SEQUENCE [LARGE SCALE GENOMIC DNA]</scope>
    <source>
        <strain evidence="7">JCM 17326</strain>
    </source>
</reference>
<evidence type="ECO:0000256" key="4">
    <source>
        <dbReference type="ARBA" id="ARBA00023163"/>
    </source>
</evidence>
<dbReference type="Pfam" id="PF13185">
    <property type="entry name" value="GAF_2"/>
    <property type="match status" value="1"/>
</dbReference>
<gene>
    <name evidence="6" type="ORF">GCM10022419_107850</name>
</gene>
<dbReference type="EMBL" id="BAABDQ010000041">
    <property type="protein sequence ID" value="GAA3605459.1"/>
    <property type="molecule type" value="Genomic_DNA"/>
</dbReference>
<dbReference type="Pfam" id="PF03861">
    <property type="entry name" value="ANTAR"/>
    <property type="match status" value="1"/>
</dbReference>
<keyword evidence="4" id="KW-0804">Transcription</keyword>
<keyword evidence="7" id="KW-1185">Reference proteome</keyword>
<dbReference type="InterPro" id="IPR012074">
    <property type="entry name" value="GAF_ANTAR"/>
</dbReference>
<evidence type="ECO:0000256" key="3">
    <source>
        <dbReference type="ARBA" id="ARBA00023015"/>
    </source>
</evidence>
<dbReference type="SMART" id="SM01012">
    <property type="entry name" value="ANTAR"/>
    <property type="match status" value="1"/>
</dbReference>
<proteinExistence type="predicted"/>
<dbReference type="SUPFAM" id="SSF52172">
    <property type="entry name" value="CheY-like"/>
    <property type="match status" value="1"/>
</dbReference>
<keyword evidence="3" id="KW-0805">Transcription regulation</keyword>
<evidence type="ECO:0000256" key="2">
    <source>
        <dbReference type="ARBA" id="ARBA00022777"/>
    </source>
</evidence>
<sequence length="250" mass="26904">MNISQNQLARQTFVDLADTLVTDYDVIDFLDLLAHRIVELLAVTACGVLVADHHGTLNLLAASSEQTRLLELFQLQNAQGPCLDSCRSGDSVHCEDLSQAEGRWPLFASAAVATGYRAVHALPMRLREEIVGAVNLFSAEPGPLSSEDIELGQALADVATIGILHERVVRRGEEITDQLHGALNSRILIEQAKGALAQQLGISVDQAFTVLRGHARRTNSKLTEVAHAVVENELQITEPAPARTPPGATA</sequence>
<comment type="caution">
    <text evidence="6">The sequence shown here is derived from an EMBL/GenBank/DDBJ whole genome shotgun (WGS) entry which is preliminary data.</text>
</comment>
<dbReference type="PROSITE" id="PS50921">
    <property type="entry name" value="ANTAR"/>
    <property type="match status" value="1"/>
</dbReference>
<dbReference type="InterPro" id="IPR011006">
    <property type="entry name" value="CheY-like_superfamily"/>
</dbReference>
<accession>A0ABP6ZCU9</accession>
<dbReference type="Gene3D" id="3.30.450.40">
    <property type="match status" value="1"/>
</dbReference>
<keyword evidence="2" id="KW-0418">Kinase</keyword>
<evidence type="ECO:0000256" key="1">
    <source>
        <dbReference type="ARBA" id="ARBA00022679"/>
    </source>
</evidence>